<protein>
    <submittedName>
        <fullName evidence="1">Mitochondrial glyco protein</fullName>
    </submittedName>
</protein>
<evidence type="ECO:0000313" key="1">
    <source>
        <dbReference type="EMBL" id="ORE09525.1"/>
    </source>
</evidence>
<proteinExistence type="predicted"/>
<sequence length="254" mass="29320">MVTFIKGLFPVVSRVTRAPTVRYQLNPLRTLTLSIPRLSSGEVDSDLAHQLQEEIQFEESDKNEPPAFVKEFLDANIFQIEDKEGSDKVTLKRSFGNEKVSVIFSISDINKIVEEEKGEAIPEEDEYVELKKPEDESFPVRTTVMVEKEDKGSLVLSTIAQDGYFHIQGIRYFRKGEIDHHDIFRHDIGEQRQDLYMGPLFEELSQGLQATFTGFLEERGVNAALATFLPDYIDYKEQKEYVRWLKDVNEFISK</sequence>
<dbReference type="GO" id="GO:0042256">
    <property type="term" value="P:cytosolic ribosome assembly"/>
    <property type="evidence" value="ECO:0007669"/>
    <property type="project" value="TreeGrafter"/>
</dbReference>
<organism evidence="1">
    <name type="scientific">Rhizopus microsporus var. microsporus</name>
    <dbReference type="NCBI Taxonomy" id="86635"/>
    <lineage>
        <taxon>Eukaryota</taxon>
        <taxon>Fungi</taxon>
        <taxon>Fungi incertae sedis</taxon>
        <taxon>Mucoromycota</taxon>
        <taxon>Mucoromycotina</taxon>
        <taxon>Mucoromycetes</taxon>
        <taxon>Mucorales</taxon>
        <taxon>Mucorineae</taxon>
        <taxon>Rhizopodaceae</taxon>
        <taxon>Rhizopus</taxon>
    </lineage>
</organism>
<dbReference type="GO" id="GO:0005759">
    <property type="term" value="C:mitochondrial matrix"/>
    <property type="evidence" value="ECO:0007669"/>
    <property type="project" value="InterPro"/>
</dbReference>
<dbReference type="InterPro" id="IPR036561">
    <property type="entry name" value="MAM33_sf"/>
</dbReference>
<accession>A0A1X0RBU2</accession>
<dbReference type="PANTHER" id="PTHR10826">
    <property type="entry name" value="COMPLEMENT COMPONENT 1"/>
    <property type="match status" value="1"/>
</dbReference>
<dbReference type="PANTHER" id="PTHR10826:SF1">
    <property type="entry name" value="COMPLEMENT COMPONENT 1 Q SUBCOMPONENT-BINDING PROTEIN, MITOCHONDRIAL"/>
    <property type="match status" value="1"/>
</dbReference>
<gene>
    <name evidence="1" type="ORF">BCV72DRAFT_302758</name>
</gene>
<dbReference type="AlphaFoldDB" id="A0A1X0RBU2"/>
<dbReference type="OrthoDB" id="278212at2759"/>
<dbReference type="Pfam" id="PF02330">
    <property type="entry name" value="MAM33"/>
    <property type="match status" value="1"/>
</dbReference>
<dbReference type="InterPro" id="IPR003428">
    <property type="entry name" value="MAM33"/>
</dbReference>
<dbReference type="Gene3D" id="3.10.280.10">
    <property type="entry name" value="Mitochondrial glycoprotein"/>
    <property type="match status" value="1"/>
</dbReference>
<dbReference type="EMBL" id="KV921875">
    <property type="protein sequence ID" value="ORE09525.1"/>
    <property type="molecule type" value="Genomic_DNA"/>
</dbReference>
<dbReference type="SUPFAM" id="SSF54529">
    <property type="entry name" value="Mitochondrial glycoprotein MAM33-like"/>
    <property type="match status" value="1"/>
</dbReference>
<reference evidence="1" key="1">
    <citation type="journal article" date="2016" name="Proc. Natl. Acad. Sci. U.S.A.">
        <title>Lipid metabolic changes in an early divergent fungus govern the establishment of a mutualistic symbiosis with endobacteria.</title>
        <authorList>
            <person name="Lastovetsky O.A."/>
            <person name="Gaspar M.L."/>
            <person name="Mondo S.J."/>
            <person name="LaButti K.M."/>
            <person name="Sandor L."/>
            <person name="Grigoriev I.V."/>
            <person name="Henry S.A."/>
            <person name="Pawlowska T.E."/>
        </authorList>
    </citation>
    <scope>NUCLEOTIDE SEQUENCE [LARGE SCALE GENOMIC DNA]</scope>
    <source>
        <strain evidence="1">ATCC 52814</strain>
    </source>
</reference>
<dbReference type="VEuPathDB" id="FungiDB:BCV72DRAFT_302758"/>
<dbReference type="Proteomes" id="UP000242414">
    <property type="component" value="Unassembled WGS sequence"/>
</dbReference>
<name>A0A1X0RBU2_RHIZD</name>